<accession>A6MAM0</accession>
<feature type="compositionally biased region" description="Basic and acidic residues" evidence="1">
    <location>
        <begin position="80"/>
        <end position="96"/>
    </location>
</feature>
<proteinExistence type="evidence at transcript level"/>
<reference evidence="2" key="1">
    <citation type="journal article" date="2008" name="Fungal Genet. Biol.">
        <title>The evolution of transposon repeat-induced point mutation in the genome of Colletotrichum cereale: reconciling sex, recombination and homoplasy in an ''asexual" pathogen.</title>
        <authorList>
            <person name="Crouch J.A."/>
            <person name="Glasheen B.M."/>
            <person name="Giunta M.A."/>
            <person name="Clarke B.B."/>
            <person name="Hillman B.I."/>
        </authorList>
    </citation>
    <scope>NUCLEOTIDE SEQUENCE</scope>
    <source>
        <strain evidence="2">KS-20B-DGU</strain>
    </source>
</reference>
<evidence type="ECO:0000313" key="2">
    <source>
        <dbReference type="EMBL" id="ABR20281.1"/>
    </source>
</evidence>
<feature type="non-terminal residue" evidence="2">
    <location>
        <position position="232"/>
    </location>
</feature>
<feature type="region of interest" description="Disordered" evidence="1">
    <location>
        <begin position="67"/>
        <end position="97"/>
    </location>
</feature>
<organism evidence="2">
    <name type="scientific">Colletotrichum cereale</name>
    <dbReference type="NCBI Taxonomy" id="343994"/>
    <lineage>
        <taxon>Eukaryota</taxon>
        <taxon>Fungi</taxon>
        <taxon>Dikarya</taxon>
        <taxon>Ascomycota</taxon>
        <taxon>Pezizomycotina</taxon>
        <taxon>Sordariomycetes</taxon>
        <taxon>Hypocreomycetidae</taxon>
        <taxon>Glomerellales</taxon>
        <taxon>Glomerellaceae</taxon>
        <taxon>Colletotrichum</taxon>
        <taxon>Colletotrichum graminicola species complex</taxon>
    </lineage>
</organism>
<sequence length="232" mass="26817">FPVAPYLAGISAAWILVFHILSPSTRRLRPNWTTLRSCDPSPFPSARTCRITRRLLDELINHARHEFFNPSPGTHKQRPRCLEDRRQTPLPKERPKTSCQSRAFCSWSATRYAPTARRTSVSRRRHSSQCPSVLPLTVLRCRPAMGYLEPRRLHLHPVFGHPPRHGYAHQQSQVCRPRFLDRRTAPKHPQLGQCAREQVLGGQAGPRPRPLRIQDRELHPHQVRTQTMDNGR</sequence>
<protein>
    <submittedName>
        <fullName evidence="2">Uncharacterized protein</fullName>
    </submittedName>
</protein>
<dbReference type="EMBL" id="DQ663112">
    <property type="protein sequence ID" value="ABR20281.1"/>
    <property type="molecule type" value="mRNA"/>
</dbReference>
<feature type="compositionally biased region" description="Polar residues" evidence="1">
    <location>
        <begin position="223"/>
        <end position="232"/>
    </location>
</feature>
<evidence type="ECO:0000256" key="1">
    <source>
        <dbReference type="SAM" id="MobiDB-lite"/>
    </source>
</evidence>
<feature type="region of interest" description="Disordered" evidence="1">
    <location>
        <begin position="187"/>
        <end position="232"/>
    </location>
</feature>
<dbReference type="AlphaFoldDB" id="A6MAM0"/>
<name>A6MAM0_9PEZI</name>
<feature type="non-terminal residue" evidence="2">
    <location>
        <position position="1"/>
    </location>
</feature>